<dbReference type="GO" id="GO:0005886">
    <property type="term" value="C:plasma membrane"/>
    <property type="evidence" value="ECO:0007669"/>
    <property type="project" value="TreeGrafter"/>
</dbReference>
<dbReference type="KEGG" id="cpoi:OE229_14215"/>
<dbReference type="InterPro" id="IPR008523">
    <property type="entry name" value="DUF805"/>
</dbReference>
<feature type="transmembrane region" description="Helical" evidence="2">
    <location>
        <begin position="76"/>
        <end position="96"/>
    </location>
</feature>
<evidence type="ECO:0000256" key="2">
    <source>
        <dbReference type="SAM" id="Phobius"/>
    </source>
</evidence>
<feature type="transmembrane region" description="Helical" evidence="2">
    <location>
        <begin position="159"/>
        <end position="178"/>
    </location>
</feature>
<dbReference type="PANTHER" id="PTHR34980:SF2">
    <property type="entry name" value="INNER MEMBRANE PROTEIN YHAH-RELATED"/>
    <property type="match status" value="1"/>
</dbReference>
<feature type="region of interest" description="Disordered" evidence="1">
    <location>
        <begin position="1"/>
        <end position="40"/>
    </location>
</feature>
<evidence type="ECO:0000313" key="3">
    <source>
        <dbReference type="EMBL" id="UYC80273.1"/>
    </source>
</evidence>
<dbReference type="Proteomes" id="UP001062223">
    <property type="component" value="Chromosome"/>
</dbReference>
<keyword evidence="2" id="KW-1133">Transmembrane helix</keyword>
<feature type="compositionally biased region" description="Polar residues" evidence="1">
    <location>
        <begin position="1"/>
        <end position="15"/>
    </location>
</feature>
<keyword evidence="2" id="KW-0472">Membrane</keyword>
<dbReference type="EMBL" id="CP106879">
    <property type="protein sequence ID" value="UYC80273.1"/>
    <property type="molecule type" value="Genomic_DNA"/>
</dbReference>
<dbReference type="Pfam" id="PF05656">
    <property type="entry name" value="DUF805"/>
    <property type="match status" value="1"/>
</dbReference>
<protein>
    <submittedName>
        <fullName evidence="3">DUF805 domain-containing protein</fullName>
    </submittedName>
</protein>
<proteinExistence type="predicted"/>
<evidence type="ECO:0000256" key="1">
    <source>
        <dbReference type="SAM" id="MobiDB-lite"/>
    </source>
</evidence>
<evidence type="ECO:0000313" key="4">
    <source>
        <dbReference type="Proteomes" id="UP001062223"/>
    </source>
</evidence>
<feature type="transmembrane region" description="Helical" evidence="2">
    <location>
        <begin position="124"/>
        <end position="147"/>
    </location>
</feature>
<keyword evidence="2" id="KW-0812">Transmembrane</keyword>
<name>A0A9Q9T2N9_9MICO</name>
<feature type="compositionally biased region" description="Low complexity" evidence="1">
    <location>
        <begin position="18"/>
        <end position="33"/>
    </location>
</feature>
<dbReference type="AlphaFoldDB" id="A0A9Q9T2N9"/>
<dbReference type="PANTHER" id="PTHR34980">
    <property type="entry name" value="INNER MEMBRANE PROTEIN-RELATED-RELATED"/>
    <property type="match status" value="1"/>
</dbReference>
<dbReference type="RefSeq" id="WP_182065814.1">
    <property type="nucleotide sequence ID" value="NZ_CP106879.1"/>
</dbReference>
<accession>A0A9Q9T2N9</accession>
<gene>
    <name evidence="3" type="ORF">OE229_14215</name>
</gene>
<sequence>MSDQYPQDPNNQPNAQFGGAPQYGGVPQYGQQPPTGPDGEPPLWAPWYGISFGKAVGRFFKKYATFSGRASRSEFWWWYLANGIVFVVLSILYGIGIGTSERSTVSTSTATSTSVQSTVTDPSALFVISGILFLLWGLAIIVPTLALGWRRLHDANLPGALWIIALFVGIVGIVFGLLPSNPQGARYDRPDSSR</sequence>
<reference evidence="3" key="1">
    <citation type="submission" date="2022-09" db="EMBL/GenBank/DDBJ databases">
        <title>Taxonomy of Curtobacterium flaccumfaciens.</title>
        <authorList>
            <person name="Osdaghi E."/>
            <person name="Taghavi S.M."/>
            <person name="Hamidizade M."/>
            <person name="Abachi H."/>
            <person name="Fazliarab A."/>
            <person name="Baeyen S."/>
            <person name="Portier P."/>
            <person name="Van Vaerenbergh J."/>
            <person name="Jacques M.-A."/>
        </authorList>
    </citation>
    <scope>NUCLEOTIDE SEQUENCE</scope>
    <source>
        <strain evidence="3">AGQB46</strain>
    </source>
</reference>
<organism evidence="3 4">
    <name type="scientific">Curtobacterium poinsettiae</name>
    <dbReference type="NCBI Taxonomy" id="159612"/>
    <lineage>
        <taxon>Bacteria</taxon>
        <taxon>Bacillati</taxon>
        <taxon>Actinomycetota</taxon>
        <taxon>Actinomycetes</taxon>
        <taxon>Micrococcales</taxon>
        <taxon>Microbacteriaceae</taxon>
        <taxon>Curtobacterium</taxon>
    </lineage>
</organism>